<dbReference type="GO" id="GO:0004175">
    <property type="term" value="F:endopeptidase activity"/>
    <property type="evidence" value="ECO:0007669"/>
    <property type="project" value="UniProtKB-ARBA"/>
</dbReference>
<keyword evidence="1" id="KW-0812">Transmembrane</keyword>
<gene>
    <name evidence="4" type="primary">LOC112287682</name>
    <name evidence="3" type="ORF">PHYPA_013713</name>
</gene>
<evidence type="ECO:0000313" key="5">
    <source>
        <dbReference type="Proteomes" id="UP000006727"/>
    </source>
</evidence>
<dbReference type="PANTHER" id="PTHR36736">
    <property type="entry name" value="OS03G0100030 PROTEIN"/>
    <property type="match status" value="1"/>
</dbReference>
<evidence type="ECO:0000313" key="4">
    <source>
        <dbReference type="EnsemblPlants" id="PAC:32902730.CDS.1"/>
    </source>
</evidence>
<dbReference type="PaxDb" id="3218-PP1S120_106V6.1"/>
<reference evidence="3 5" key="2">
    <citation type="journal article" date="2018" name="Plant J.">
        <title>The Physcomitrella patens chromosome-scale assembly reveals moss genome structure and evolution.</title>
        <authorList>
            <person name="Lang D."/>
            <person name="Ullrich K.K."/>
            <person name="Murat F."/>
            <person name="Fuchs J."/>
            <person name="Jenkins J."/>
            <person name="Haas F.B."/>
            <person name="Piednoel M."/>
            <person name="Gundlach H."/>
            <person name="Van Bel M."/>
            <person name="Meyberg R."/>
            <person name="Vives C."/>
            <person name="Morata J."/>
            <person name="Symeonidi A."/>
            <person name="Hiss M."/>
            <person name="Muchero W."/>
            <person name="Kamisugi Y."/>
            <person name="Saleh O."/>
            <person name="Blanc G."/>
            <person name="Decker E.L."/>
            <person name="van Gessel N."/>
            <person name="Grimwood J."/>
            <person name="Hayes R.D."/>
            <person name="Graham S.W."/>
            <person name="Gunter L.E."/>
            <person name="McDaniel S.F."/>
            <person name="Hoernstein S.N.W."/>
            <person name="Larsson A."/>
            <person name="Li F.W."/>
            <person name="Perroud P.F."/>
            <person name="Phillips J."/>
            <person name="Ranjan P."/>
            <person name="Rokshar D.S."/>
            <person name="Rothfels C.J."/>
            <person name="Schneider L."/>
            <person name="Shu S."/>
            <person name="Stevenson D.W."/>
            <person name="Thummler F."/>
            <person name="Tillich M."/>
            <person name="Villarreal Aguilar J.C."/>
            <person name="Widiez T."/>
            <person name="Wong G.K."/>
            <person name="Wymore A."/>
            <person name="Zhang Y."/>
            <person name="Zimmer A.D."/>
            <person name="Quatrano R.S."/>
            <person name="Mayer K.F.X."/>
            <person name="Goodstein D."/>
            <person name="Casacuberta J.M."/>
            <person name="Vandepoele K."/>
            <person name="Reski R."/>
            <person name="Cuming A.C."/>
            <person name="Tuskan G.A."/>
            <person name="Maumus F."/>
            <person name="Salse J."/>
            <person name="Schmutz J."/>
            <person name="Rensing S.A."/>
        </authorList>
    </citation>
    <scope>NUCLEOTIDE SEQUENCE [LARGE SCALE GENOMIC DNA]</scope>
    <source>
        <strain evidence="4 5">cv. Gransden 2004</strain>
    </source>
</reference>
<feature type="domain" description="CAAX prenyl protease 2/Lysostaphin resistance protein A-like" evidence="2">
    <location>
        <begin position="269"/>
        <end position="421"/>
    </location>
</feature>
<keyword evidence="1" id="KW-0472">Membrane</keyword>
<feature type="transmembrane region" description="Helical" evidence="1">
    <location>
        <begin position="220"/>
        <end position="240"/>
    </location>
</feature>
<dbReference type="Pfam" id="PF02517">
    <property type="entry name" value="Rce1-like"/>
    <property type="match status" value="1"/>
</dbReference>
<keyword evidence="5" id="KW-1185">Reference proteome</keyword>
<dbReference type="PANTHER" id="PTHR36736:SF1">
    <property type="entry name" value="OS03G0100030 PROTEIN"/>
    <property type="match status" value="1"/>
</dbReference>
<evidence type="ECO:0000256" key="1">
    <source>
        <dbReference type="SAM" id="Phobius"/>
    </source>
</evidence>
<sequence>MSLFRTLRLQDRPVRSFGASTSGGQLLLHAEVIGVSSSFRVGSDKLDGGGNFSSVCVSGLDELSRGSSSGSGVQFRGALSRNGGRNGLVGLAPLTRSSRLRRLEPGFVSRIKLMGLNDATGQRGSVSPARALGGGGQDMVDKAKDMSKSGDMQALDANWNVDLRQSNQSSETEASWEQIGMIFRIVYSLAMYGGLAFVGNVICGFTGVDLWGGFDISPQVITTGFGYAVPPMMMLLFILEDEVVKSWAPARAIRDVEDEELMDFFVGMSPWQFPFVVAAGAVAEELFFRVAIQGGLTHALQISDKGVTDSTVGLAALTGVIPLFVPFAQFFATALTAALTGSMYYVISSPKDPKYVVAPVVRGRNNRGDIKERVSAWYERRQQKKIYSPLMEGLLAMYLGFEWMHTGNILAPIITHTLYSLVIVGNGLRRIHDNREKLRQRVNKISGGRLARIGVGEKRSERAQ</sequence>
<dbReference type="InterPro" id="IPR003675">
    <property type="entry name" value="Rce1/LyrA-like_dom"/>
</dbReference>
<feature type="transmembrane region" description="Helical" evidence="1">
    <location>
        <begin position="185"/>
        <end position="208"/>
    </location>
</feature>
<dbReference type="GeneID" id="112287682"/>
<dbReference type="AlphaFoldDB" id="A0A2K1JYI9"/>
<dbReference type="EMBL" id="ABEU02000010">
    <property type="protein sequence ID" value="PNR46594.1"/>
    <property type="molecule type" value="Genomic_DNA"/>
</dbReference>
<organism evidence="3">
    <name type="scientific">Physcomitrium patens</name>
    <name type="common">Spreading-leaved earth moss</name>
    <name type="synonym">Physcomitrella patens</name>
    <dbReference type="NCBI Taxonomy" id="3218"/>
    <lineage>
        <taxon>Eukaryota</taxon>
        <taxon>Viridiplantae</taxon>
        <taxon>Streptophyta</taxon>
        <taxon>Embryophyta</taxon>
        <taxon>Bryophyta</taxon>
        <taxon>Bryophytina</taxon>
        <taxon>Bryopsida</taxon>
        <taxon>Funariidae</taxon>
        <taxon>Funariales</taxon>
        <taxon>Funariaceae</taxon>
        <taxon>Physcomitrium</taxon>
    </lineage>
</organism>
<dbReference type="RefSeq" id="XP_024386719.1">
    <property type="nucleotide sequence ID" value="XM_024530951.2"/>
</dbReference>
<reference evidence="4" key="3">
    <citation type="submission" date="2020-12" db="UniProtKB">
        <authorList>
            <consortium name="EnsemblPlants"/>
        </authorList>
    </citation>
    <scope>IDENTIFICATION</scope>
</reference>
<reference evidence="3 5" key="1">
    <citation type="journal article" date="2008" name="Science">
        <title>The Physcomitrella genome reveals evolutionary insights into the conquest of land by plants.</title>
        <authorList>
            <person name="Rensing S."/>
            <person name="Lang D."/>
            <person name="Zimmer A."/>
            <person name="Terry A."/>
            <person name="Salamov A."/>
            <person name="Shapiro H."/>
            <person name="Nishiyama T."/>
            <person name="Perroud P.-F."/>
            <person name="Lindquist E."/>
            <person name="Kamisugi Y."/>
            <person name="Tanahashi T."/>
            <person name="Sakakibara K."/>
            <person name="Fujita T."/>
            <person name="Oishi K."/>
            <person name="Shin-I T."/>
            <person name="Kuroki Y."/>
            <person name="Toyoda A."/>
            <person name="Suzuki Y."/>
            <person name="Hashimoto A."/>
            <person name="Yamaguchi K."/>
            <person name="Sugano A."/>
            <person name="Kohara Y."/>
            <person name="Fujiyama A."/>
            <person name="Anterola A."/>
            <person name="Aoki S."/>
            <person name="Ashton N."/>
            <person name="Barbazuk W.B."/>
            <person name="Barker E."/>
            <person name="Bennetzen J."/>
            <person name="Bezanilla M."/>
            <person name="Blankenship R."/>
            <person name="Cho S.H."/>
            <person name="Dutcher S."/>
            <person name="Estelle M."/>
            <person name="Fawcett J.A."/>
            <person name="Gundlach H."/>
            <person name="Hanada K."/>
            <person name="Heyl A."/>
            <person name="Hicks K.A."/>
            <person name="Hugh J."/>
            <person name="Lohr M."/>
            <person name="Mayer K."/>
            <person name="Melkozernov A."/>
            <person name="Murata T."/>
            <person name="Nelson D."/>
            <person name="Pils B."/>
            <person name="Prigge M."/>
            <person name="Reiss B."/>
            <person name="Renner T."/>
            <person name="Rombauts S."/>
            <person name="Rushton P."/>
            <person name="Sanderfoot A."/>
            <person name="Schween G."/>
            <person name="Shiu S.-H."/>
            <person name="Stueber K."/>
            <person name="Theodoulou F.L."/>
            <person name="Tu H."/>
            <person name="Van de Peer Y."/>
            <person name="Verrier P.J."/>
            <person name="Waters E."/>
            <person name="Wood A."/>
            <person name="Yang L."/>
            <person name="Cove D."/>
            <person name="Cuming A."/>
            <person name="Hasebe M."/>
            <person name="Lucas S."/>
            <person name="Mishler D.B."/>
            <person name="Reski R."/>
            <person name="Grigoriev I."/>
            <person name="Quatrano R.S."/>
            <person name="Boore J.L."/>
        </authorList>
    </citation>
    <scope>NUCLEOTIDE SEQUENCE [LARGE SCALE GENOMIC DNA]</scope>
    <source>
        <strain evidence="4 5">cv. Gransden 2004</strain>
    </source>
</reference>
<dbReference type="EnsemblPlants" id="Pp3c10_10980V3.1">
    <property type="protein sequence ID" value="PAC:32902730.CDS.1"/>
    <property type="gene ID" value="Pp3c10_10980"/>
</dbReference>
<accession>A0A2K1JYI9</accession>
<protein>
    <recommendedName>
        <fullName evidence="2">CAAX prenyl protease 2/Lysostaphin resistance protein A-like domain-containing protein</fullName>
    </recommendedName>
</protein>
<dbReference type="Gramene" id="Pp3c10_10980V3.2">
    <property type="protein sequence ID" value="PAC:32902731.CDS.1"/>
    <property type="gene ID" value="Pp3c10_10980"/>
</dbReference>
<name>A0A2K1JYI9_PHYPA</name>
<dbReference type="OrthoDB" id="1913265at2759"/>
<evidence type="ECO:0000313" key="3">
    <source>
        <dbReference type="EMBL" id="PNR46594.1"/>
    </source>
</evidence>
<dbReference type="Gramene" id="Pp3c10_10980V3.1">
    <property type="protein sequence ID" value="PAC:32902730.CDS.1"/>
    <property type="gene ID" value="Pp3c10_10980"/>
</dbReference>
<feature type="transmembrane region" description="Helical" evidence="1">
    <location>
        <begin position="261"/>
        <end position="283"/>
    </location>
</feature>
<dbReference type="EnsemblPlants" id="Pp3c10_10980V3.2">
    <property type="protein sequence ID" value="PAC:32902731.CDS.1"/>
    <property type="gene ID" value="Pp3c10_10980"/>
</dbReference>
<proteinExistence type="predicted"/>
<feature type="transmembrane region" description="Helical" evidence="1">
    <location>
        <begin position="409"/>
        <end position="428"/>
    </location>
</feature>
<keyword evidence="1" id="KW-1133">Transmembrane helix</keyword>
<dbReference type="Proteomes" id="UP000006727">
    <property type="component" value="Chromosome 10"/>
</dbReference>
<dbReference type="GO" id="GO:0080120">
    <property type="term" value="P:CAAX-box protein maturation"/>
    <property type="evidence" value="ECO:0007669"/>
    <property type="project" value="UniProtKB-ARBA"/>
</dbReference>
<evidence type="ECO:0000259" key="2">
    <source>
        <dbReference type="Pfam" id="PF02517"/>
    </source>
</evidence>